<name>A0ABP5K6E4_9ACTN</name>
<keyword evidence="4" id="KW-1185">Reference proteome</keyword>
<organism evidence="3 4">
    <name type="scientific">Nocardioides bigeumensis</name>
    <dbReference type="NCBI Taxonomy" id="433657"/>
    <lineage>
        <taxon>Bacteria</taxon>
        <taxon>Bacillati</taxon>
        <taxon>Actinomycetota</taxon>
        <taxon>Actinomycetes</taxon>
        <taxon>Propionibacteriales</taxon>
        <taxon>Nocardioidaceae</taxon>
        <taxon>Nocardioides</taxon>
    </lineage>
</organism>
<accession>A0ABP5K6E4</accession>
<reference evidence="4" key="1">
    <citation type="journal article" date="2019" name="Int. J. Syst. Evol. Microbiol.">
        <title>The Global Catalogue of Microorganisms (GCM) 10K type strain sequencing project: providing services to taxonomists for standard genome sequencing and annotation.</title>
        <authorList>
            <consortium name="The Broad Institute Genomics Platform"/>
            <consortium name="The Broad Institute Genome Sequencing Center for Infectious Disease"/>
            <person name="Wu L."/>
            <person name="Ma J."/>
        </authorList>
    </citation>
    <scope>NUCLEOTIDE SEQUENCE [LARGE SCALE GENOMIC DNA]</scope>
    <source>
        <strain evidence="4">JCM 16021</strain>
    </source>
</reference>
<evidence type="ECO:0008006" key="5">
    <source>
        <dbReference type="Google" id="ProtNLM"/>
    </source>
</evidence>
<gene>
    <name evidence="3" type="ORF">GCM10009843_27820</name>
</gene>
<evidence type="ECO:0000313" key="4">
    <source>
        <dbReference type="Proteomes" id="UP001500575"/>
    </source>
</evidence>
<feature type="transmembrane region" description="Helical" evidence="2">
    <location>
        <begin position="132"/>
        <end position="158"/>
    </location>
</feature>
<keyword evidence="2" id="KW-0472">Membrane</keyword>
<proteinExistence type="predicted"/>
<keyword evidence="2" id="KW-1133">Transmembrane helix</keyword>
<dbReference type="RefSeq" id="WP_344304370.1">
    <property type="nucleotide sequence ID" value="NZ_BAAAQQ010000012.1"/>
</dbReference>
<evidence type="ECO:0000256" key="2">
    <source>
        <dbReference type="SAM" id="Phobius"/>
    </source>
</evidence>
<feature type="region of interest" description="Disordered" evidence="1">
    <location>
        <begin position="1"/>
        <end position="78"/>
    </location>
</feature>
<protein>
    <recommendedName>
        <fullName evidence="5">DUF4190 domain-containing protein</fullName>
    </recommendedName>
</protein>
<feature type="transmembrane region" description="Helical" evidence="2">
    <location>
        <begin position="85"/>
        <end position="111"/>
    </location>
</feature>
<sequence>MSDQTPPSGTPAGDPQNPGGGEPTNPYQSQPEGEANRPSWSSGQQADPSQYSGYGQYGQPQYGGQQPQYGGYAGPPPDHPQSTTVLVLGIVSLVVCQILGPFAWVMGNRVVREIDAGRGSIGGRSSANAGRICGIIASVLLILTVLAFVAIFAIAVVAGTSESSFDSGYLINP</sequence>
<feature type="compositionally biased region" description="Polar residues" evidence="1">
    <location>
        <begin position="38"/>
        <end position="47"/>
    </location>
</feature>
<comment type="caution">
    <text evidence="3">The sequence shown here is derived from an EMBL/GenBank/DDBJ whole genome shotgun (WGS) entry which is preliminary data.</text>
</comment>
<keyword evidence="2" id="KW-0812">Transmembrane</keyword>
<dbReference type="EMBL" id="BAAAQQ010000012">
    <property type="protein sequence ID" value="GAA2127897.1"/>
    <property type="molecule type" value="Genomic_DNA"/>
</dbReference>
<feature type="compositionally biased region" description="Low complexity" evidence="1">
    <location>
        <begin position="48"/>
        <end position="70"/>
    </location>
</feature>
<evidence type="ECO:0000313" key="3">
    <source>
        <dbReference type="EMBL" id="GAA2127897.1"/>
    </source>
</evidence>
<dbReference type="Proteomes" id="UP001500575">
    <property type="component" value="Unassembled WGS sequence"/>
</dbReference>
<evidence type="ECO:0000256" key="1">
    <source>
        <dbReference type="SAM" id="MobiDB-lite"/>
    </source>
</evidence>